<reference evidence="8" key="2">
    <citation type="submission" date="2022-10" db="EMBL/GenBank/DDBJ databases">
        <title>The complete genomes of actinobacterial strains from the NBC collection.</title>
        <authorList>
            <person name="Joergensen T.S."/>
            <person name="Alvarez Arevalo M."/>
            <person name="Sterndorff E.B."/>
            <person name="Faurdal D."/>
            <person name="Vuksanovic O."/>
            <person name="Mourched A.-S."/>
            <person name="Charusanti P."/>
            <person name="Shaw S."/>
            <person name="Blin K."/>
            <person name="Weber T."/>
        </authorList>
    </citation>
    <scope>NUCLEOTIDE SEQUENCE</scope>
    <source>
        <strain evidence="8">NBC_00256</strain>
    </source>
</reference>
<feature type="transmembrane region" description="Helical" evidence="5">
    <location>
        <begin position="363"/>
        <end position="388"/>
    </location>
</feature>
<sequence length="477" mass="48233">MSTVADRSSGTWRDLLGPGHIGTSVVLAGGVGLHATNVFLTTSLLPTAIDDIGGERLYAWSSSVFMIASVISSMLVSRLLGGRGPAQAYLVALVPFVVGTVVCAVSPTMVALLCGRALQGVGGGILAGLGYAVVQAVLPENLWAKATAMVSAMWGFGTLAGPAVGGLFAQFDAWRLAFVTLAVLGVVVAALVPRVLPRRDRSAVAEPMPVVSLALLTATTAVISVASLLTRPWQLAGAGLLAALLLAGFVAWERRADTRVLPATTYSAASPLKWLYLTIAILAAGTATEAFTPLFGQRLAGLEPVVAGFLGAAVSLGWSATMVFSANASDPGTVRRLRVLGPAVLAAGLAVTGLTQWDGAGPVTVAVWFGGLVVAGAGIGIAFPHLIVATMGVSDDPAEAGKASAGANTVELIALSFSSALGGVLMNLGAPSTTRSAQLLLLGFAIIAVLGCLTARNARDADEPRTQPDAGGHLVAS</sequence>
<dbReference type="EMBL" id="RAQQ01000005">
    <property type="protein sequence ID" value="RKF27865.1"/>
    <property type="molecule type" value="Genomic_DNA"/>
</dbReference>
<feature type="transmembrane region" description="Helical" evidence="5">
    <location>
        <begin position="409"/>
        <end position="430"/>
    </location>
</feature>
<dbReference type="GO" id="GO:0022857">
    <property type="term" value="F:transmembrane transporter activity"/>
    <property type="evidence" value="ECO:0007669"/>
    <property type="project" value="InterPro"/>
</dbReference>
<dbReference type="PRINTS" id="PR01036">
    <property type="entry name" value="TCRTETB"/>
</dbReference>
<feature type="transmembrane region" description="Helical" evidence="5">
    <location>
        <begin position="150"/>
        <end position="171"/>
    </location>
</feature>
<feature type="transmembrane region" description="Helical" evidence="5">
    <location>
        <begin position="274"/>
        <end position="295"/>
    </location>
</feature>
<keyword evidence="2 5" id="KW-0812">Transmembrane</keyword>
<proteinExistence type="predicted"/>
<evidence type="ECO:0000313" key="8">
    <source>
        <dbReference type="EMBL" id="WUP48463.1"/>
    </source>
</evidence>
<accession>A0A420F4M4</accession>
<dbReference type="PROSITE" id="PS50850">
    <property type="entry name" value="MFS"/>
    <property type="match status" value="1"/>
</dbReference>
<evidence type="ECO:0000256" key="2">
    <source>
        <dbReference type="ARBA" id="ARBA00022692"/>
    </source>
</evidence>
<dbReference type="RefSeq" id="WP_120328006.1">
    <property type="nucleotide sequence ID" value="NZ_CP108084.1"/>
</dbReference>
<dbReference type="SUPFAM" id="SSF103473">
    <property type="entry name" value="MFS general substrate transporter"/>
    <property type="match status" value="1"/>
</dbReference>
<dbReference type="Gene3D" id="1.20.1720.10">
    <property type="entry name" value="Multidrug resistance protein D"/>
    <property type="match status" value="1"/>
</dbReference>
<feature type="transmembrane region" description="Helical" evidence="5">
    <location>
        <begin position="88"/>
        <end position="111"/>
    </location>
</feature>
<protein>
    <submittedName>
        <fullName evidence="7">MFS transporter</fullName>
    </submittedName>
</protein>
<evidence type="ECO:0000256" key="3">
    <source>
        <dbReference type="ARBA" id="ARBA00022989"/>
    </source>
</evidence>
<feature type="transmembrane region" description="Helical" evidence="5">
    <location>
        <begin position="235"/>
        <end position="253"/>
    </location>
</feature>
<evidence type="ECO:0000256" key="5">
    <source>
        <dbReference type="SAM" id="Phobius"/>
    </source>
</evidence>
<feature type="transmembrane region" description="Helical" evidence="5">
    <location>
        <begin position="177"/>
        <end position="196"/>
    </location>
</feature>
<dbReference type="EMBL" id="CP108084">
    <property type="protein sequence ID" value="WUP48463.1"/>
    <property type="molecule type" value="Genomic_DNA"/>
</dbReference>
<feature type="transmembrane region" description="Helical" evidence="5">
    <location>
        <begin position="339"/>
        <end position="357"/>
    </location>
</feature>
<evidence type="ECO:0000256" key="1">
    <source>
        <dbReference type="ARBA" id="ARBA00004651"/>
    </source>
</evidence>
<dbReference type="Proteomes" id="UP000285744">
    <property type="component" value="Unassembled WGS sequence"/>
</dbReference>
<feature type="transmembrane region" description="Helical" evidence="5">
    <location>
        <begin position="436"/>
        <end position="455"/>
    </location>
</feature>
<feature type="transmembrane region" description="Helical" evidence="5">
    <location>
        <begin position="307"/>
        <end position="327"/>
    </location>
</feature>
<dbReference type="InterPro" id="IPR020846">
    <property type="entry name" value="MFS_dom"/>
</dbReference>
<dbReference type="AlphaFoldDB" id="A0A420F4M4"/>
<gene>
    <name evidence="7" type="ORF">D7I43_09285</name>
    <name evidence="8" type="ORF">OG994_23105</name>
</gene>
<feature type="transmembrane region" description="Helical" evidence="5">
    <location>
        <begin position="208"/>
        <end position="229"/>
    </location>
</feature>
<reference evidence="7 9" key="1">
    <citation type="journal article" date="2018" name="Int. J. Syst. Evol. Microbiol.">
        <title>Micromonospora globbae sp. nov., an endophytic actinomycete isolated from roots of Globba winitii C. H. Wright.</title>
        <authorList>
            <person name="Kuncharoen N."/>
            <person name="Pittayakhajonwut P."/>
            <person name="Tanasupawat S."/>
        </authorList>
    </citation>
    <scope>NUCLEOTIDE SEQUENCE [LARGE SCALE GENOMIC DNA]</scope>
    <source>
        <strain evidence="7 9">WPS1-2</strain>
    </source>
</reference>
<evidence type="ECO:0000313" key="7">
    <source>
        <dbReference type="EMBL" id="RKF27865.1"/>
    </source>
</evidence>
<feature type="transmembrane region" description="Helical" evidence="5">
    <location>
        <begin position="117"/>
        <end position="138"/>
    </location>
</feature>
<keyword evidence="3 5" id="KW-1133">Transmembrane helix</keyword>
<dbReference type="Proteomes" id="UP001432190">
    <property type="component" value="Chromosome"/>
</dbReference>
<dbReference type="OrthoDB" id="3503984at2"/>
<feature type="domain" description="Major facilitator superfamily (MFS) profile" evidence="6">
    <location>
        <begin position="23"/>
        <end position="460"/>
    </location>
</feature>
<feature type="transmembrane region" description="Helical" evidence="5">
    <location>
        <begin position="21"/>
        <end position="45"/>
    </location>
</feature>
<name>A0A420F4M4_9ACTN</name>
<dbReference type="InterPro" id="IPR036259">
    <property type="entry name" value="MFS_trans_sf"/>
</dbReference>
<feature type="transmembrane region" description="Helical" evidence="5">
    <location>
        <begin position="57"/>
        <end position="76"/>
    </location>
</feature>
<dbReference type="InterPro" id="IPR011701">
    <property type="entry name" value="MFS"/>
</dbReference>
<evidence type="ECO:0000313" key="9">
    <source>
        <dbReference type="Proteomes" id="UP000285744"/>
    </source>
</evidence>
<evidence type="ECO:0000256" key="4">
    <source>
        <dbReference type="ARBA" id="ARBA00023136"/>
    </source>
</evidence>
<evidence type="ECO:0000259" key="6">
    <source>
        <dbReference type="PROSITE" id="PS50850"/>
    </source>
</evidence>
<keyword evidence="4 5" id="KW-0472">Membrane</keyword>
<dbReference type="Gene3D" id="1.20.1250.20">
    <property type="entry name" value="MFS general substrate transporter like domains"/>
    <property type="match status" value="1"/>
</dbReference>
<organism evidence="7 9">
    <name type="scientific">Micromonospora globbae</name>
    <dbReference type="NCBI Taxonomy" id="1894969"/>
    <lineage>
        <taxon>Bacteria</taxon>
        <taxon>Bacillati</taxon>
        <taxon>Actinomycetota</taxon>
        <taxon>Actinomycetes</taxon>
        <taxon>Micromonosporales</taxon>
        <taxon>Micromonosporaceae</taxon>
        <taxon>Micromonospora</taxon>
    </lineage>
</organism>
<dbReference type="PANTHER" id="PTHR23501:SF154">
    <property type="entry name" value="MULTIDRUG-EFFLUX TRANSPORTER RV1634-RELATED"/>
    <property type="match status" value="1"/>
</dbReference>
<dbReference type="Pfam" id="PF07690">
    <property type="entry name" value="MFS_1"/>
    <property type="match status" value="1"/>
</dbReference>
<dbReference type="GO" id="GO:0005886">
    <property type="term" value="C:plasma membrane"/>
    <property type="evidence" value="ECO:0007669"/>
    <property type="project" value="UniProtKB-SubCell"/>
</dbReference>
<evidence type="ECO:0000313" key="10">
    <source>
        <dbReference type="Proteomes" id="UP001432190"/>
    </source>
</evidence>
<dbReference type="PANTHER" id="PTHR23501">
    <property type="entry name" value="MAJOR FACILITATOR SUPERFAMILY"/>
    <property type="match status" value="1"/>
</dbReference>
<comment type="subcellular location">
    <subcellularLocation>
        <location evidence="1">Cell membrane</location>
        <topology evidence="1">Multi-pass membrane protein</topology>
    </subcellularLocation>
</comment>
<keyword evidence="10" id="KW-1185">Reference proteome</keyword>